<comment type="caution">
    <text evidence="2">The sequence shown here is derived from an EMBL/GenBank/DDBJ whole genome shotgun (WGS) entry which is preliminary data.</text>
</comment>
<proteinExistence type="predicted"/>
<evidence type="ECO:0000313" key="2">
    <source>
        <dbReference type="EMBL" id="MFL0249347.1"/>
    </source>
</evidence>
<protein>
    <recommendedName>
        <fullName evidence="4">Zinc-finger domain-containing protein</fullName>
    </recommendedName>
</protein>
<reference evidence="2 3" key="1">
    <citation type="submission" date="2024-11" db="EMBL/GenBank/DDBJ databases">
        <authorList>
            <person name="Heng Y.C."/>
            <person name="Lim A.C.H."/>
            <person name="Lee J.K.Y."/>
            <person name="Kittelmann S."/>
        </authorList>
    </citation>
    <scope>NUCLEOTIDE SEQUENCE [LARGE SCALE GENOMIC DNA]</scope>
    <source>
        <strain evidence="2 3">WILCCON 0114</strain>
    </source>
</reference>
<gene>
    <name evidence="2" type="ORF">ACJDT4_02855</name>
</gene>
<organism evidence="2 3">
    <name type="scientific">Clostridium neuense</name>
    <dbReference type="NCBI Taxonomy" id="1728934"/>
    <lineage>
        <taxon>Bacteria</taxon>
        <taxon>Bacillati</taxon>
        <taxon>Bacillota</taxon>
        <taxon>Clostridia</taxon>
        <taxon>Eubacteriales</taxon>
        <taxon>Clostridiaceae</taxon>
        <taxon>Clostridium</taxon>
    </lineage>
</organism>
<dbReference type="Proteomes" id="UP001623592">
    <property type="component" value="Unassembled WGS sequence"/>
</dbReference>
<dbReference type="EMBL" id="JBJIAA010000002">
    <property type="protein sequence ID" value="MFL0249347.1"/>
    <property type="molecule type" value="Genomic_DNA"/>
</dbReference>
<keyword evidence="1" id="KW-0812">Transmembrane</keyword>
<sequence length="148" mass="16752">MKSTLFDEKGHLSKTAIEELKMGNLSDDDMILASEHISSCEKCADCFANSFDDNELVDAPLGFEEEIQSKIEKSKRVRRDFMFYSFKVVIAACVAIIITFSNVVSFTSNKQIKRYMNTSSLNVVSSINSKLIDFSQKVINMEVFKHAK</sequence>
<evidence type="ECO:0000313" key="3">
    <source>
        <dbReference type="Proteomes" id="UP001623592"/>
    </source>
</evidence>
<name>A0ABW8TAW1_9CLOT</name>
<feature type="transmembrane region" description="Helical" evidence="1">
    <location>
        <begin position="81"/>
        <end position="104"/>
    </location>
</feature>
<keyword evidence="3" id="KW-1185">Reference proteome</keyword>
<dbReference type="RefSeq" id="WP_406786018.1">
    <property type="nucleotide sequence ID" value="NZ_JBJIAA010000002.1"/>
</dbReference>
<evidence type="ECO:0000256" key="1">
    <source>
        <dbReference type="SAM" id="Phobius"/>
    </source>
</evidence>
<accession>A0ABW8TAW1</accession>
<keyword evidence="1" id="KW-1133">Transmembrane helix</keyword>
<keyword evidence="1" id="KW-0472">Membrane</keyword>
<evidence type="ECO:0008006" key="4">
    <source>
        <dbReference type="Google" id="ProtNLM"/>
    </source>
</evidence>